<dbReference type="SUPFAM" id="SSF54211">
    <property type="entry name" value="Ribosomal protein S5 domain 2-like"/>
    <property type="match status" value="1"/>
</dbReference>
<dbReference type="InterPro" id="IPR027417">
    <property type="entry name" value="P-loop_NTPase"/>
</dbReference>
<dbReference type="InterPro" id="IPR009022">
    <property type="entry name" value="EFG_III"/>
</dbReference>
<dbReference type="InterPro" id="IPR053905">
    <property type="entry name" value="EF-G-like_DII"/>
</dbReference>
<dbReference type="SUPFAM" id="SSF50447">
    <property type="entry name" value="Translation proteins"/>
    <property type="match status" value="1"/>
</dbReference>
<dbReference type="Pfam" id="PF03764">
    <property type="entry name" value="EFG_IV"/>
    <property type="match status" value="1"/>
</dbReference>
<evidence type="ECO:0000259" key="7">
    <source>
        <dbReference type="PROSITE" id="PS51722"/>
    </source>
</evidence>
<proteinExistence type="predicted"/>
<dbReference type="Pfam" id="PF00679">
    <property type="entry name" value="EFG_C"/>
    <property type="match status" value="1"/>
</dbReference>
<dbReference type="PANTHER" id="PTHR43261">
    <property type="entry name" value="TRANSLATION ELONGATION FACTOR G-RELATED"/>
    <property type="match status" value="1"/>
</dbReference>
<dbReference type="InterPro" id="IPR035647">
    <property type="entry name" value="EFG_III/V"/>
</dbReference>
<dbReference type="CDD" id="cd01434">
    <property type="entry name" value="EFG_mtEFG1_IV"/>
    <property type="match status" value="1"/>
</dbReference>
<dbReference type="InterPro" id="IPR014721">
    <property type="entry name" value="Ribsml_uS5_D2-typ_fold_subgr"/>
</dbReference>
<dbReference type="Gene3D" id="3.40.50.300">
    <property type="entry name" value="P-loop containing nucleotide triphosphate hydrolases"/>
    <property type="match status" value="1"/>
</dbReference>
<sequence>MRVYPTEHIRNLAVIGHGHAGKTQLISSLLYLAGTTPRWGKVDEGTTVTDYDEDAIARKITLNISVAYLEHKETKVNFLDTPGFAGFVAHARPALRVADCALVVVDGVNGIEVQTEKTWGYANEFMVPRFMVISKLDKERADFGAALDSAREAFSRAIIPFTLPIGRERDFRGVVDVVRMKAYEFDENGKARECAIPTEGREIVDAAREKLIEVIAESDDSLLEKYFEQGTLGEEDLLPNITKAIASSRLCPVYAVSSLTLVGLQNLLEGIIEFAPAPNYHEAEQGHAPADMDGQPILRRYDANEPFSAYVFRTIADPFAGRINLLKVISGRVKPEMVVLNSTRGTQEKLGALHVMQGKQLEKVDEALAGDIIACVKLKDTQTGDTLCDKAAPIVYDPVQYPEPAIAFAIEPKARQDEEKINAAIHKILEEDPALRFTRDPQTKEFLLSGTGPLHVEVVVDKLKKRYGVEVNLKPPKVPYKETITARAEVHGRHKKQTGGRGQFGDCKVIFEPLPRGQGFVFEDRIFGGAIPQQFRPAVEKGILEAAEQGAIAGYPVVDFKAILIDGQTHPVDSDEYSFRAAGRKAFRAAIEKVKPTLLEPIMNVEVTVPQECSGDIMGDLNARRGRVQGMEMRGKNQVIKAQVPLAEMLNYQSTLNSLTAARGSYHMEFSHYDVVPANIAQKIIEQAKAEGRIRAEEEE</sequence>
<dbReference type="InterPro" id="IPR047872">
    <property type="entry name" value="EFG_IV"/>
</dbReference>
<dbReference type="Gene3D" id="3.30.230.10">
    <property type="match status" value="1"/>
</dbReference>
<dbReference type="InterPro" id="IPR035649">
    <property type="entry name" value="EFG_V"/>
</dbReference>
<evidence type="ECO:0000313" key="8">
    <source>
        <dbReference type="EMBL" id="CDM65618.1"/>
    </source>
</evidence>
<dbReference type="FunFam" id="3.30.230.10:FF:000003">
    <property type="entry name" value="Elongation factor G"/>
    <property type="match status" value="1"/>
</dbReference>
<accession>A0A0B6WWG7</accession>
<dbReference type="CDD" id="cd16262">
    <property type="entry name" value="EFG_III"/>
    <property type="match status" value="1"/>
</dbReference>
<dbReference type="InterPro" id="IPR005517">
    <property type="entry name" value="Transl_elong_EFG/EF2_IV"/>
</dbReference>
<evidence type="ECO:0000256" key="1">
    <source>
        <dbReference type="ARBA" id="ARBA00017872"/>
    </source>
</evidence>
<dbReference type="NCBIfam" id="TIGR00231">
    <property type="entry name" value="small_GTP"/>
    <property type="match status" value="1"/>
</dbReference>
<comment type="function">
    <text evidence="6">Catalyzes the GTP-dependent ribosomal translocation step during translation elongation. During this step, the ribosome changes from the pre-translocational (PRE) to the post-translocational (POST) state as the newly formed A-site-bound peptidyl-tRNA and P-site-bound deacylated tRNA move to the P and E sites, respectively. Catalyzes the coordinated movement of the two tRNA molecules, the mRNA and conformational changes in the ribosome.</text>
</comment>
<dbReference type="Pfam" id="PF22042">
    <property type="entry name" value="EF-G_D2"/>
    <property type="match status" value="1"/>
</dbReference>
<dbReference type="Proteomes" id="UP000031518">
    <property type="component" value="Unassembled WGS sequence"/>
</dbReference>
<dbReference type="InterPro" id="IPR000640">
    <property type="entry name" value="EFG_V-like"/>
</dbReference>
<evidence type="ECO:0000256" key="5">
    <source>
        <dbReference type="ARBA" id="ARBA00023134"/>
    </source>
</evidence>
<dbReference type="SMART" id="SM00838">
    <property type="entry name" value="EFG_C"/>
    <property type="match status" value="1"/>
</dbReference>
<dbReference type="GO" id="GO:0005525">
    <property type="term" value="F:GTP binding"/>
    <property type="evidence" value="ECO:0007669"/>
    <property type="project" value="UniProtKB-KW"/>
</dbReference>
<gene>
    <name evidence="8" type="ORF">PYK22_01623</name>
</gene>
<dbReference type="PANTHER" id="PTHR43261:SF6">
    <property type="entry name" value="ELONGATION FACTOR G-LIKE PROTEIN"/>
    <property type="match status" value="1"/>
</dbReference>
<dbReference type="InterPro" id="IPR005225">
    <property type="entry name" value="Small_GTP-bd"/>
</dbReference>
<keyword evidence="2" id="KW-0547">Nucleotide-binding</keyword>
<reference evidence="8 9" key="2">
    <citation type="submission" date="2015-01" db="EMBL/GenBank/DDBJ databases">
        <title>Complete genome sequence of Pyrinomonas methylaliphatogenes type strain K22T.</title>
        <authorList>
            <person name="Lee K.C.Y."/>
            <person name="Power J.F."/>
            <person name="Dunfield P.F."/>
            <person name="Morgan X.C."/>
            <person name="Huttenhower C."/>
            <person name="Stott M.B."/>
        </authorList>
    </citation>
    <scope>NUCLEOTIDE SEQUENCE [LARGE SCALE GENOMIC DNA]</scope>
    <source>
        <strain evidence="8 9">K22</strain>
    </source>
</reference>
<dbReference type="NCBIfam" id="NF009381">
    <property type="entry name" value="PRK12740.1-5"/>
    <property type="match status" value="1"/>
</dbReference>
<dbReference type="PROSITE" id="PS51722">
    <property type="entry name" value="G_TR_2"/>
    <property type="match status" value="1"/>
</dbReference>
<dbReference type="InterPro" id="IPR009000">
    <property type="entry name" value="Transl_B-barrel_sf"/>
</dbReference>
<feature type="domain" description="Tr-type G" evidence="7">
    <location>
        <begin position="7"/>
        <end position="279"/>
    </location>
</feature>
<dbReference type="CDD" id="cd03713">
    <property type="entry name" value="EFG_mtEFG_C"/>
    <property type="match status" value="1"/>
</dbReference>
<dbReference type="InterPro" id="IPR020568">
    <property type="entry name" value="Ribosomal_Su5_D2-typ_SF"/>
</dbReference>
<dbReference type="Pfam" id="PF00009">
    <property type="entry name" value="GTP_EFTU"/>
    <property type="match status" value="1"/>
</dbReference>
<dbReference type="CDD" id="cd04170">
    <property type="entry name" value="EF-G_bact"/>
    <property type="match status" value="1"/>
</dbReference>
<dbReference type="SMART" id="SM00889">
    <property type="entry name" value="EFG_IV"/>
    <property type="match status" value="1"/>
</dbReference>
<keyword evidence="3 8" id="KW-0251">Elongation factor</keyword>
<dbReference type="Pfam" id="PF14492">
    <property type="entry name" value="EFG_III"/>
    <property type="match status" value="1"/>
</dbReference>
<keyword evidence="9" id="KW-1185">Reference proteome</keyword>
<dbReference type="SUPFAM" id="SSF52540">
    <property type="entry name" value="P-loop containing nucleoside triphosphate hydrolases"/>
    <property type="match status" value="1"/>
</dbReference>
<name>A0A0B6WWG7_9BACT</name>
<dbReference type="Gene3D" id="3.30.70.240">
    <property type="match status" value="1"/>
</dbReference>
<reference evidence="8 9" key="1">
    <citation type="submission" date="2013-12" db="EMBL/GenBank/DDBJ databases">
        <authorList>
            <person name="Stott M."/>
        </authorList>
    </citation>
    <scope>NUCLEOTIDE SEQUENCE [LARGE SCALE GENOMIC DNA]</scope>
    <source>
        <strain evidence="8 9">K22</strain>
    </source>
</reference>
<dbReference type="GO" id="GO:0003746">
    <property type="term" value="F:translation elongation factor activity"/>
    <property type="evidence" value="ECO:0007669"/>
    <property type="project" value="UniProtKB-KW"/>
</dbReference>
<evidence type="ECO:0000256" key="4">
    <source>
        <dbReference type="ARBA" id="ARBA00022917"/>
    </source>
</evidence>
<evidence type="ECO:0000313" key="9">
    <source>
        <dbReference type="Proteomes" id="UP000031518"/>
    </source>
</evidence>
<keyword evidence="5" id="KW-0342">GTP-binding</keyword>
<dbReference type="STRING" id="454194.PYK22_01623"/>
<dbReference type="NCBIfam" id="NF009891">
    <property type="entry name" value="PRK13351.1-1"/>
    <property type="match status" value="1"/>
</dbReference>
<dbReference type="Gene3D" id="3.30.70.870">
    <property type="entry name" value="Elongation Factor G (Translational Gtpase), domain 3"/>
    <property type="match status" value="1"/>
</dbReference>
<dbReference type="Gene3D" id="2.40.30.10">
    <property type="entry name" value="Translation factors"/>
    <property type="match status" value="1"/>
</dbReference>
<protein>
    <recommendedName>
        <fullName evidence="1">Elongation factor G</fullName>
    </recommendedName>
</protein>
<dbReference type="CDD" id="cd04088">
    <property type="entry name" value="EFG_mtEFG_II"/>
    <property type="match status" value="1"/>
</dbReference>
<evidence type="ECO:0000256" key="2">
    <source>
        <dbReference type="ARBA" id="ARBA00022741"/>
    </source>
</evidence>
<keyword evidence="4" id="KW-0648">Protein biosynthesis</keyword>
<evidence type="ECO:0000256" key="6">
    <source>
        <dbReference type="ARBA" id="ARBA00024731"/>
    </source>
</evidence>
<dbReference type="NCBIfam" id="NF009379">
    <property type="entry name" value="PRK12740.1-3"/>
    <property type="match status" value="1"/>
</dbReference>
<dbReference type="AlphaFoldDB" id="A0A0B6WWG7"/>
<dbReference type="GO" id="GO:0003924">
    <property type="term" value="F:GTPase activity"/>
    <property type="evidence" value="ECO:0007669"/>
    <property type="project" value="InterPro"/>
</dbReference>
<dbReference type="OrthoDB" id="9804431at2"/>
<dbReference type="FunFam" id="3.30.70.240:FF:000001">
    <property type="entry name" value="Elongation factor G"/>
    <property type="match status" value="1"/>
</dbReference>
<dbReference type="SUPFAM" id="SSF54980">
    <property type="entry name" value="EF-G C-terminal domain-like"/>
    <property type="match status" value="2"/>
</dbReference>
<organism evidence="8 9">
    <name type="scientific">Pyrinomonas methylaliphatogenes</name>
    <dbReference type="NCBI Taxonomy" id="454194"/>
    <lineage>
        <taxon>Bacteria</taxon>
        <taxon>Pseudomonadati</taxon>
        <taxon>Acidobacteriota</taxon>
        <taxon>Blastocatellia</taxon>
        <taxon>Blastocatellales</taxon>
        <taxon>Pyrinomonadaceae</taxon>
        <taxon>Pyrinomonas</taxon>
    </lineage>
</organism>
<dbReference type="InterPro" id="IPR000795">
    <property type="entry name" value="T_Tr_GTP-bd_dom"/>
</dbReference>
<dbReference type="EMBL" id="CBXV010000005">
    <property type="protein sequence ID" value="CDM65618.1"/>
    <property type="molecule type" value="Genomic_DNA"/>
</dbReference>
<evidence type="ECO:0000256" key="3">
    <source>
        <dbReference type="ARBA" id="ARBA00022768"/>
    </source>
</evidence>
<dbReference type="InterPro" id="IPR041095">
    <property type="entry name" value="EFG_II"/>
</dbReference>
<dbReference type="GO" id="GO:0032790">
    <property type="term" value="P:ribosome disassembly"/>
    <property type="evidence" value="ECO:0007669"/>
    <property type="project" value="TreeGrafter"/>
</dbReference>